<evidence type="ECO:0000313" key="3">
    <source>
        <dbReference type="Proteomes" id="UP001597109"/>
    </source>
</evidence>
<reference evidence="3" key="1">
    <citation type="journal article" date="2019" name="Int. J. Syst. Evol. Microbiol.">
        <title>The Global Catalogue of Microorganisms (GCM) 10K type strain sequencing project: providing services to taxonomists for standard genome sequencing and annotation.</title>
        <authorList>
            <consortium name="The Broad Institute Genomics Platform"/>
            <consortium name="The Broad Institute Genome Sequencing Center for Infectious Disease"/>
            <person name="Wu L."/>
            <person name="Ma J."/>
        </authorList>
    </citation>
    <scope>NUCLEOTIDE SEQUENCE [LARGE SCALE GENOMIC DNA]</scope>
    <source>
        <strain evidence="3">CCUG 56756</strain>
    </source>
</reference>
<evidence type="ECO:0008006" key="4">
    <source>
        <dbReference type="Google" id="ProtNLM"/>
    </source>
</evidence>
<proteinExistence type="predicted"/>
<keyword evidence="1" id="KW-0472">Membrane</keyword>
<accession>A0ABW3LA67</accession>
<gene>
    <name evidence="2" type="ORF">ACFQ1X_03260</name>
</gene>
<dbReference type="EMBL" id="JBHTKI010000006">
    <property type="protein sequence ID" value="MFD1030438.1"/>
    <property type="molecule type" value="Genomic_DNA"/>
</dbReference>
<dbReference type="Proteomes" id="UP001597109">
    <property type="component" value="Unassembled WGS sequence"/>
</dbReference>
<keyword evidence="3" id="KW-1185">Reference proteome</keyword>
<sequence length="372" mass="41678">MKFMRNENGYALLMVIMLVLLFTTLGMGLLAMNINASKQFNKKEDQVQARHQAEMGVLHYNVILKDKVESSSNSAISCSDIDELLGNDKKLAVGKYTIEPLNLNDSTCKVIESGKKLQITIKSKGRINGDTEKEVEATFYVDNLGEYSEEEQENEDEVRPPLNEPANAEMKYSHYVDKHSNDNDSTINTSLIIDTTLSTGNGSSTDFKVKKHLYIKGTNSKSLDLNNHTCIGVGGNFTALNNIDWGGQSSIELVVQKDAYFPSNIINWKGNKTQVYIFGNLFLPKNYTYKTHNNKNATLGDMDVYIGGKVYQHANGSVYKEITTHPFYLMNSELASKANNLGCAVPRIIEKKESIPKWILQDDKNIDYQPAD</sequence>
<keyword evidence="1" id="KW-0812">Transmembrane</keyword>
<organism evidence="2 3">
    <name type="scientific">Metaplanococcus flavidus</name>
    <dbReference type="NCBI Taxonomy" id="569883"/>
    <lineage>
        <taxon>Bacteria</taxon>
        <taxon>Bacillati</taxon>
        <taxon>Bacillota</taxon>
        <taxon>Bacilli</taxon>
        <taxon>Bacillales</taxon>
        <taxon>Caryophanaceae</taxon>
        <taxon>Metaplanococcus</taxon>
    </lineage>
</organism>
<dbReference type="RefSeq" id="WP_144838897.1">
    <property type="nucleotide sequence ID" value="NZ_JBHTKI010000006.1"/>
</dbReference>
<evidence type="ECO:0000256" key="1">
    <source>
        <dbReference type="SAM" id="Phobius"/>
    </source>
</evidence>
<protein>
    <recommendedName>
        <fullName evidence="4">Type 4 fimbrial biogenesis protein PilX N-terminal domain-containing protein</fullName>
    </recommendedName>
</protein>
<comment type="caution">
    <text evidence="2">The sequence shown here is derived from an EMBL/GenBank/DDBJ whole genome shotgun (WGS) entry which is preliminary data.</text>
</comment>
<feature type="transmembrane region" description="Helical" evidence="1">
    <location>
        <begin position="12"/>
        <end position="32"/>
    </location>
</feature>
<keyword evidence="1" id="KW-1133">Transmembrane helix</keyword>
<name>A0ABW3LA67_9BACL</name>
<evidence type="ECO:0000313" key="2">
    <source>
        <dbReference type="EMBL" id="MFD1030438.1"/>
    </source>
</evidence>